<name>A0A6M3KWW3_9ZZZZ</name>
<evidence type="ECO:0000313" key="1">
    <source>
        <dbReference type="EMBL" id="QJA86627.1"/>
    </source>
</evidence>
<organism evidence="1">
    <name type="scientific">viral metagenome</name>
    <dbReference type="NCBI Taxonomy" id="1070528"/>
    <lineage>
        <taxon>unclassified sequences</taxon>
        <taxon>metagenomes</taxon>
        <taxon>organismal metagenomes</taxon>
    </lineage>
</organism>
<dbReference type="AlphaFoldDB" id="A0A6M3KWW3"/>
<reference evidence="1" key="1">
    <citation type="submission" date="2020-03" db="EMBL/GenBank/DDBJ databases">
        <title>The deep terrestrial virosphere.</title>
        <authorList>
            <person name="Holmfeldt K."/>
            <person name="Nilsson E."/>
            <person name="Simone D."/>
            <person name="Lopez-Fernandez M."/>
            <person name="Wu X."/>
            <person name="de Brujin I."/>
            <person name="Lundin D."/>
            <person name="Andersson A."/>
            <person name="Bertilsson S."/>
            <person name="Dopson M."/>
        </authorList>
    </citation>
    <scope>NUCLEOTIDE SEQUENCE</scope>
    <source>
        <strain evidence="1">MM415B03153</strain>
    </source>
</reference>
<proteinExistence type="predicted"/>
<dbReference type="EMBL" id="MT142648">
    <property type="protein sequence ID" value="QJA86627.1"/>
    <property type="molecule type" value="Genomic_DNA"/>
</dbReference>
<protein>
    <submittedName>
        <fullName evidence="1">Uncharacterized protein</fullName>
    </submittedName>
</protein>
<gene>
    <name evidence="1" type="ORF">MM415B03153_0005</name>
</gene>
<sequence length="124" mass="13953">MGNDVYRYEINPKKDNWGRIGTSERRWHEIYAVNLYTNPQSYSSDPMTGNETFTDSGTADKLFFLNANGTNRNFNPSGTFRAGFKAYVKNIGTSGNITFDSTASKQVVFPGQLGILLYDGTTWR</sequence>
<accession>A0A6M3KWW3</accession>